<proteinExistence type="inferred from homology"/>
<dbReference type="AlphaFoldDB" id="A0A4S4KXZ6"/>
<organism evidence="4 5">
    <name type="scientific">Phellinidium pouzarii</name>
    <dbReference type="NCBI Taxonomy" id="167371"/>
    <lineage>
        <taxon>Eukaryota</taxon>
        <taxon>Fungi</taxon>
        <taxon>Dikarya</taxon>
        <taxon>Basidiomycota</taxon>
        <taxon>Agaricomycotina</taxon>
        <taxon>Agaricomycetes</taxon>
        <taxon>Hymenochaetales</taxon>
        <taxon>Hymenochaetaceae</taxon>
        <taxon>Phellinidium</taxon>
    </lineage>
</organism>
<dbReference type="OrthoDB" id="1669814at2759"/>
<comment type="caution">
    <text evidence="4">The sequence shown here is derived from an EMBL/GenBank/DDBJ whole genome shotgun (WGS) entry which is preliminary data.</text>
</comment>
<keyword evidence="5" id="KW-1185">Reference proteome</keyword>
<evidence type="ECO:0000313" key="4">
    <source>
        <dbReference type="EMBL" id="THH01940.1"/>
    </source>
</evidence>
<dbReference type="InterPro" id="IPR002347">
    <property type="entry name" value="SDR_fam"/>
</dbReference>
<dbReference type="InterPro" id="IPR020904">
    <property type="entry name" value="Sc_DH/Rdtase_CS"/>
</dbReference>
<dbReference type="PANTHER" id="PTHR43008">
    <property type="entry name" value="BENZIL REDUCTASE"/>
    <property type="match status" value="1"/>
</dbReference>
<dbReference type="EMBL" id="SGPK01000567">
    <property type="protein sequence ID" value="THH01940.1"/>
    <property type="molecule type" value="Genomic_DNA"/>
</dbReference>
<dbReference type="GO" id="GO:0050664">
    <property type="term" value="F:oxidoreductase activity, acting on NAD(P)H, oxygen as acceptor"/>
    <property type="evidence" value="ECO:0007669"/>
    <property type="project" value="TreeGrafter"/>
</dbReference>
<dbReference type="GO" id="GO:0016616">
    <property type="term" value="F:oxidoreductase activity, acting on the CH-OH group of donors, NAD or NADP as acceptor"/>
    <property type="evidence" value="ECO:0007669"/>
    <property type="project" value="UniProtKB-ARBA"/>
</dbReference>
<dbReference type="PANTHER" id="PTHR43008:SF4">
    <property type="entry name" value="CHAIN DEHYDROGENASE, PUTATIVE (AFU_ORTHOLOGUE AFUA_4G08710)-RELATED"/>
    <property type="match status" value="1"/>
</dbReference>
<dbReference type="InterPro" id="IPR036291">
    <property type="entry name" value="NAD(P)-bd_dom_sf"/>
</dbReference>
<sequence length="360" mass="38789">MNSLLRSALISRSLRGTHNSYISPSCVHPSRYITTSPARKNNDTLVGVQAALRARSDPTFTPRPTLLQKEFDLTGRVAVVSGGNRGLGLEISEALCEAGAIVHCLDLPETPGDTWHATQKYVKRLNLPSARLEYANVDVTNQGLVWDTIEKIAENEGGRLDVCIAAAGIITGSACLDCPAEEFSKVMNVNTNGVFYLAQAAGRQMVKYGRPGSIILIASASGTVANIGEQVVAYNASKSAVLQIARSMACELGQKGIRVNTISPGYIRTDMTSVFLDARAQLQDTWASQNPLGRLGRPDELRGVVTWLASDASTFCTGSEFVAARGDLLGITRANDPNSKHISQDEFDHFFFVTASARIR</sequence>
<dbReference type="FunFam" id="3.40.50.720:FF:000084">
    <property type="entry name" value="Short-chain dehydrogenase reductase"/>
    <property type="match status" value="1"/>
</dbReference>
<keyword evidence="3" id="KW-0560">Oxidoreductase</keyword>
<gene>
    <name evidence="4" type="ORF">EW145_g6825</name>
</gene>
<accession>A0A4S4KXZ6</accession>
<reference evidence="4 5" key="1">
    <citation type="submission" date="2019-02" db="EMBL/GenBank/DDBJ databases">
        <title>Genome sequencing of the rare red list fungi Phellinidium pouzarii.</title>
        <authorList>
            <person name="Buettner E."/>
            <person name="Kellner H."/>
        </authorList>
    </citation>
    <scope>NUCLEOTIDE SEQUENCE [LARGE SCALE GENOMIC DNA]</scope>
    <source>
        <strain evidence="4 5">DSM 108285</strain>
    </source>
</reference>
<evidence type="ECO:0000256" key="3">
    <source>
        <dbReference type="ARBA" id="ARBA00023002"/>
    </source>
</evidence>
<protein>
    <recommendedName>
        <fullName evidence="6">Sorbose reductase sou1</fullName>
    </recommendedName>
</protein>
<evidence type="ECO:0008006" key="6">
    <source>
        <dbReference type="Google" id="ProtNLM"/>
    </source>
</evidence>
<dbReference type="PRINTS" id="PR00080">
    <property type="entry name" value="SDRFAMILY"/>
</dbReference>
<dbReference type="Gene3D" id="3.40.50.720">
    <property type="entry name" value="NAD(P)-binding Rossmann-like Domain"/>
    <property type="match status" value="1"/>
</dbReference>
<dbReference type="Pfam" id="PF13561">
    <property type="entry name" value="adh_short_C2"/>
    <property type="match status" value="1"/>
</dbReference>
<comment type="similarity">
    <text evidence="1">Belongs to the short-chain dehydrogenases/reductases (SDR) family.</text>
</comment>
<keyword evidence="2" id="KW-0521">NADP</keyword>
<dbReference type="PROSITE" id="PS00061">
    <property type="entry name" value="ADH_SHORT"/>
    <property type="match status" value="1"/>
</dbReference>
<evidence type="ECO:0000313" key="5">
    <source>
        <dbReference type="Proteomes" id="UP000308199"/>
    </source>
</evidence>
<dbReference type="SUPFAM" id="SSF51735">
    <property type="entry name" value="NAD(P)-binding Rossmann-fold domains"/>
    <property type="match status" value="1"/>
</dbReference>
<evidence type="ECO:0000256" key="1">
    <source>
        <dbReference type="ARBA" id="ARBA00006484"/>
    </source>
</evidence>
<name>A0A4S4KXZ6_9AGAM</name>
<dbReference type="Proteomes" id="UP000308199">
    <property type="component" value="Unassembled WGS sequence"/>
</dbReference>
<dbReference type="PRINTS" id="PR00081">
    <property type="entry name" value="GDHRDH"/>
</dbReference>
<evidence type="ECO:0000256" key="2">
    <source>
        <dbReference type="ARBA" id="ARBA00022857"/>
    </source>
</evidence>